<name>A0ABU1BNW4_9BURK</name>
<proteinExistence type="predicted"/>
<reference evidence="1 2" key="1">
    <citation type="submission" date="2023-08" db="EMBL/GenBank/DDBJ databases">
        <title>Oxalobacteraceae gen .nov., isolated from river sludge outside the plant.</title>
        <authorList>
            <person name="Zhao S.Y."/>
        </authorList>
    </citation>
    <scope>NUCLEOTIDE SEQUENCE [LARGE SCALE GENOMIC DNA]</scope>
    <source>
        <strain evidence="1 2">R-40</strain>
    </source>
</reference>
<gene>
    <name evidence="1" type="ORF">Q8A64_09805</name>
</gene>
<comment type="caution">
    <text evidence="1">The sequence shown here is derived from an EMBL/GenBank/DDBJ whole genome shotgun (WGS) entry which is preliminary data.</text>
</comment>
<dbReference type="EMBL" id="JAUYVH010000005">
    <property type="protein sequence ID" value="MDQ9170702.1"/>
    <property type="molecule type" value="Genomic_DNA"/>
</dbReference>
<protein>
    <submittedName>
        <fullName evidence="1">Uncharacterized protein</fullName>
    </submittedName>
</protein>
<keyword evidence="2" id="KW-1185">Reference proteome</keyword>
<accession>A0ABU1BNW4</accession>
<organism evidence="1 2">
    <name type="scientific">Keguizhuia sedimenti</name>
    <dbReference type="NCBI Taxonomy" id="3064264"/>
    <lineage>
        <taxon>Bacteria</taxon>
        <taxon>Pseudomonadati</taxon>
        <taxon>Pseudomonadota</taxon>
        <taxon>Betaproteobacteria</taxon>
        <taxon>Burkholderiales</taxon>
        <taxon>Oxalobacteraceae</taxon>
        <taxon>Keguizhuia</taxon>
    </lineage>
</organism>
<sequence>MFDDILRNTTHGVTPWRLRAGLIKIRTSIKPGNPTLWQGLTVRSSRNYHNDVNGQQWLTFVDPKGIKNVDLNHPKLRLYKEVKVLEGTLEKQIKSEDSKLILNAFILSSTKFSQLLNVGNSISKAELEERHVLFMEDGGQTYLQKMFSILSN</sequence>
<evidence type="ECO:0000313" key="2">
    <source>
        <dbReference type="Proteomes" id="UP001225596"/>
    </source>
</evidence>
<dbReference type="RefSeq" id="WP_338436640.1">
    <property type="nucleotide sequence ID" value="NZ_JAUYVH010000005.1"/>
</dbReference>
<evidence type="ECO:0000313" key="1">
    <source>
        <dbReference type="EMBL" id="MDQ9170702.1"/>
    </source>
</evidence>
<dbReference type="Proteomes" id="UP001225596">
    <property type="component" value="Unassembled WGS sequence"/>
</dbReference>